<dbReference type="InterPro" id="IPR029063">
    <property type="entry name" value="SAM-dependent_MTases_sf"/>
</dbReference>
<feature type="binding site" evidence="4">
    <location>
        <position position="144"/>
    </location>
    <ligand>
        <name>S-adenosyl-L-methionine</name>
        <dbReference type="ChEBI" id="CHEBI:59789"/>
    </ligand>
</feature>
<evidence type="ECO:0000313" key="6">
    <source>
        <dbReference type="Proteomes" id="UP001497522"/>
    </source>
</evidence>
<reference evidence="5" key="1">
    <citation type="submission" date="2024-03" db="EMBL/GenBank/DDBJ databases">
        <authorList>
            <consortium name="ELIXIR-Norway"/>
            <consortium name="Elixir Norway"/>
        </authorList>
    </citation>
    <scope>NUCLEOTIDE SEQUENCE</scope>
</reference>
<evidence type="ECO:0000256" key="1">
    <source>
        <dbReference type="ARBA" id="ARBA00022603"/>
    </source>
</evidence>
<feature type="binding site" evidence="4">
    <location>
        <position position="117"/>
    </location>
    <ligand>
        <name>S-adenosyl-L-methionine</name>
        <dbReference type="ChEBI" id="CHEBI:59789"/>
    </ligand>
</feature>
<dbReference type="PANTHER" id="PTHR47548">
    <property type="entry name" value="BNAA06G32370D PROTEIN"/>
    <property type="match status" value="1"/>
</dbReference>
<dbReference type="PANTHER" id="PTHR47548:SF1">
    <property type="entry name" value="S-ADENOSYL-L-METHIONINE-DEPENDENT METHYLTRANSFERASES SUPERFAMILY PROTEIN"/>
    <property type="match status" value="1"/>
</dbReference>
<name>A0ABP1AKT4_9BRYO</name>
<proteinExistence type="inferred from homology"/>
<evidence type="ECO:0000256" key="3">
    <source>
        <dbReference type="ARBA" id="ARBA00022691"/>
    </source>
</evidence>
<dbReference type="CDD" id="cd02440">
    <property type="entry name" value="AdoMet_MTases"/>
    <property type="match status" value="1"/>
</dbReference>
<accession>A0ABP1AKT4</accession>
<keyword evidence="1 4" id="KW-0489">Methyltransferase</keyword>
<feature type="binding site" evidence="4">
    <location>
        <position position="215"/>
    </location>
    <ligand>
        <name>S-adenosyl-L-methionine</name>
        <dbReference type="ChEBI" id="CHEBI:59789"/>
    </ligand>
</feature>
<feature type="binding site" evidence="4">
    <location>
        <position position="167"/>
    </location>
    <ligand>
        <name>S-adenosyl-L-methionine</name>
        <dbReference type="ChEBI" id="CHEBI:59789"/>
    </ligand>
</feature>
<evidence type="ECO:0008006" key="7">
    <source>
        <dbReference type="Google" id="ProtNLM"/>
    </source>
</evidence>
<feature type="active site" description="Nucleophile" evidence="4">
    <location>
        <position position="289"/>
    </location>
</feature>
<dbReference type="SUPFAM" id="SSF53335">
    <property type="entry name" value="S-adenosyl-L-methionine-dependent methyltransferases"/>
    <property type="match status" value="1"/>
</dbReference>
<organism evidence="5 6">
    <name type="scientific">Sphagnum jensenii</name>
    <dbReference type="NCBI Taxonomy" id="128206"/>
    <lineage>
        <taxon>Eukaryota</taxon>
        <taxon>Viridiplantae</taxon>
        <taxon>Streptophyta</taxon>
        <taxon>Embryophyta</taxon>
        <taxon>Bryophyta</taxon>
        <taxon>Sphagnophytina</taxon>
        <taxon>Sphagnopsida</taxon>
        <taxon>Sphagnales</taxon>
        <taxon>Sphagnaceae</taxon>
        <taxon>Sphagnum</taxon>
    </lineage>
</organism>
<gene>
    <name evidence="5" type="ORF">CSSPJE1EN2_LOCUS6137</name>
</gene>
<dbReference type="PROSITE" id="PS51687">
    <property type="entry name" value="SAM_MT_RNA_M5U"/>
    <property type="match status" value="1"/>
</dbReference>
<keyword evidence="6" id="KW-1185">Reference proteome</keyword>
<dbReference type="EMBL" id="OZ023714">
    <property type="protein sequence ID" value="CAK9863142.1"/>
    <property type="molecule type" value="Genomic_DNA"/>
</dbReference>
<keyword evidence="2 4" id="KW-0808">Transferase</keyword>
<dbReference type="InterPro" id="IPR010280">
    <property type="entry name" value="U5_MeTrfase_fam"/>
</dbReference>
<dbReference type="Gene3D" id="2.40.50.1070">
    <property type="match status" value="1"/>
</dbReference>
<protein>
    <recommendedName>
        <fullName evidence="7">S-adenosyl-L-methionine-dependent methyltransferase</fullName>
    </recommendedName>
</protein>
<keyword evidence="3 4" id="KW-0949">S-adenosyl-L-methionine</keyword>
<evidence type="ECO:0000313" key="5">
    <source>
        <dbReference type="EMBL" id="CAK9863142.1"/>
    </source>
</evidence>
<sequence>MKSSCFLGGPGRKKKLQGYTLTCSLVSVCAAIQELGIQPYNEDLHLGELRYVQMVVTTFNTTLPAAERYASGKVQVSLVWNARDEDSIQADRLNKMAELWERMSGIDISFTPASFGQANLQVFDVLLRRLQKAVKIGSSVVELYAGVGLIGLSLATTRKCRTVKCVEVNKEARLSFEQSLSRLPASVNSNISWHCADASVSPIKWLEGANVVIVDPPRKGLDPPVIEALRTASLRGLGKTKSPSSKTTDKVEKRPWMLRAKQGAVHKESASNWEEEEHTWPDTLIYVSCGWQA</sequence>
<evidence type="ECO:0000256" key="4">
    <source>
        <dbReference type="PROSITE-ProRule" id="PRU01024"/>
    </source>
</evidence>
<comment type="similarity">
    <text evidence="4">Belongs to the class I-like SAM-binding methyltransferase superfamily. RNA M5U methyltransferase family.</text>
</comment>
<evidence type="ECO:0000256" key="2">
    <source>
        <dbReference type="ARBA" id="ARBA00022679"/>
    </source>
</evidence>
<dbReference type="Gene3D" id="3.40.50.150">
    <property type="entry name" value="Vaccinia Virus protein VP39"/>
    <property type="match status" value="1"/>
</dbReference>
<dbReference type="InterPro" id="IPR053304">
    <property type="entry name" value="RNA_M5U_MTase"/>
</dbReference>
<dbReference type="Proteomes" id="UP001497522">
    <property type="component" value="Chromosome 13"/>
</dbReference>